<feature type="transmembrane region" description="Helical" evidence="7">
    <location>
        <begin position="43"/>
        <end position="70"/>
    </location>
</feature>
<evidence type="ECO:0000256" key="5">
    <source>
        <dbReference type="ARBA" id="ARBA00023136"/>
    </source>
</evidence>
<dbReference type="RefSeq" id="WP_345361227.1">
    <property type="nucleotide sequence ID" value="NZ_BAABII010000005.1"/>
</dbReference>
<evidence type="ECO:0000256" key="6">
    <source>
        <dbReference type="SAM" id="MobiDB-lite"/>
    </source>
</evidence>
<feature type="region of interest" description="Disordered" evidence="6">
    <location>
        <begin position="401"/>
        <end position="424"/>
    </location>
</feature>
<dbReference type="Pfam" id="PF07690">
    <property type="entry name" value="MFS_1"/>
    <property type="match status" value="2"/>
</dbReference>
<evidence type="ECO:0000256" key="3">
    <source>
        <dbReference type="ARBA" id="ARBA00022692"/>
    </source>
</evidence>
<dbReference type="InterPro" id="IPR036259">
    <property type="entry name" value="MFS_trans_sf"/>
</dbReference>
<feature type="transmembrane region" description="Helical" evidence="7">
    <location>
        <begin position="250"/>
        <end position="268"/>
    </location>
</feature>
<feature type="transmembrane region" description="Helical" evidence="7">
    <location>
        <begin position="280"/>
        <end position="301"/>
    </location>
</feature>
<evidence type="ECO:0000256" key="2">
    <source>
        <dbReference type="ARBA" id="ARBA00022475"/>
    </source>
</evidence>
<accession>A0ABV4CDK0</accession>
<organism evidence="8 9">
    <name type="scientific">Saccharopolyspora cebuensis</name>
    <dbReference type="NCBI Taxonomy" id="418759"/>
    <lineage>
        <taxon>Bacteria</taxon>
        <taxon>Bacillati</taxon>
        <taxon>Actinomycetota</taxon>
        <taxon>Actinomycetes</taxon>
        <taxon>Pseudonocardiales</taxon>
        <taxon>Pseudonocardiaceae</taxon>
        <taxon>Saccharopolyspora</taxon>
    </lineage>
</organism>
<feature type="transmembrane region" description="Helical" evidence="7">
    <location>
        <begin position="102"/>
        <end position="123"/>
    </location>
</feature>
<sequence length="445" mass="47082">MLGVLRHRTYRRLFAAQVIALLGTGLSTVALALLAYRMAGPQAGIVLGTALAIKMTANVLVAPVATAVLGRFPRRTVLVCLDVVRAAAAFLLPWVDRIWQVYLLVFLLQAASAAFTPVFQATIPDLLDDEDDYTRALSLSRLAYDLERLLSPALAAGVLALVGLGSLFLGTALGFLASALLVLPAVLPRPDREAGTLLHRATAGVRRYCGVPRLRGLLALHLATASAGAVVLVNTVTTVRGELGGAEADVAWALACYGLGSALIAVTAPRVLRHVPERPLMLGGGALSAVVLLLTTAIPAGAGPWRWPALLAAWTLLGVAGSLVLTPAGRLLRRSGDAARRPALFAADYALSHACWLLTYPLAGWLAEATTASTAFVALAALSAAGTVLAAHLWPAREPDELEHDHHGLDPRSEHLRGARPGRTAGTWRHAHRYRLDELHPAWPR</sequence>
<feature type="transmembrane region" description="Helical" evidence="7">
    <location>
        <begin position="375"/>
        <end position="394"/>
    </location>
</feature>
<reference evidence="8 9" key="1">
    <citation type="submission" date="2024-08" db="EMBL/GenBank/DDBJ databases">
        <title>Genome mining of Saccharopolyspora cebuensis PGLac3 from Nigerian medicinal plant.</title>
        <authorList>
            <person name="Ezeobiora C.E."/>
            <person name="Igbokwe N.H."/>
            <person name="Amin D.H."/>
            <person name="Mendie U.E."/>
        </authorList>
    </citation>
    <scope>NUCLEOTIDE SEQUENCE [LARGE SCALE GENOMIC DNA]</scope>
    <source>
        <strain evidence="8 9">PGLac3</strain>
    </source>
</reference>
<keyword evidence="3 7" id="KW-0812">Transmembrane</keyword>
<keyword evidence="9" id="KW-1185">Reference proteome</keyword>
<dbReference type="EMBL" id="JBGEHV010000002">
    <property type="protein sequence ID" value="MEY8038107.1"/>
    <property type="molecule type" value="Genomic_DNA"/>
</dbReference>
<comment type="subcellular location">
    <subcellularLocation>
        <location evidence="1">Cell membrane</location>
        <topology evidence="1">Multi-pass membrane protein</topology>
    </subcellularLocation>
</comment>
<feature type="transmembrane region" description="Helical" evidence="7">
    <location>
        <begin position="216"/>
        <end position="238"/>
    </location>
</feature>
<dbReference type="CDD" id="cd06173">
    <property type="entry name" value="MFS_MefA_like"/>
    <property type="match status" value="1"/>
</dbReference>
<keyword evidence="4 7" id="KW-1133">Transmembrane helix</keyword>
<comment type="caution">
    <text evidence="8">The sequence shown here is derived from an EMBL/GenBank/DDBJ whole genome shotgun (WGS) entry which is preliminary data.</text>
</comment>
<dbReference type="Gene3D" id="1.20.1250.20">
    <property type="entry name" value="MFS general substrate transporter like domains"/>
    <property type="match status" value="2"/>
</dbReference>
<dbReference type="InterPro" id="IPR011701">
    <property type="entry name" value="MFS"/>
</dbReference>
<evidence type="ECO:0000256" key="1">
    <source>
        <dbReference type="ARBA" id="ARBA00004651"/>
    </source>
</evidence>
<dbReference type="PANTHER" id="PTHR23513">
    <property type="entry name" value="INTEGRAL MEMBRANE EFFLUX PROTEIN-RELATED"/>
    <property type="match status" value="1"/>
</dbReference>
<name>A0ABV4CDK0_9PSEU</name>
<evidence type="ECO:0000313" key="9">
    <source>
        <dbReference type="Proteomes" id="UP001564626"/>
    </source>
</evidence>
<dbReference type="PANTHER" id="PTHR23513:SF11">
    <property type="entry name" value="STAPHYLOFERRIN A TRANSPORTER"/>
    <property type="match status" value="1"/>
</dbReference>
<proteinExistence type="predicted"/>
<keyword evidence="2" id="KW-1003">Cell membrane</keyword>
<dbReference type="Proteomes" id="UP001564626">
    <property type="component" value="Unassembled WGS sequence"/>
</dbReference>
<dbReference type="SUPFAM" id="SSF103473">
    <property type="entry name" value="MFS general substrate transporter"/>
    <property type="match status" value="1"/>
</dbReference>
<protein>
    <submittedName>
        <fullName evidence="8">MFS transporter</fullName>
    </submittedName>
</protein>
<gene>
    <name evidence="8" type="ORF">AB8O55_01735</name>
</gene>
<feature type="transmembrane region" description="Helical" evidence="7">
    <location>
        <begin position="307"/>
        <end position="332"/>
    </location>
</feature>
<feature type="transmembrane region" description="Helical" evidence="7">
    <location>
        <begin position="344"/>
        <end position="363"/>
    </location>
</feature>
<evidence type="ECO:0000313" key="8">
    <source>
        <dbReference type="EMBL" id="MEY8038107.1"/>
    </source>
</evidence>
<evidence type="ECO:0000256" key="4">
    <source>
        <dbReference type="ARBA" id="ARBA00022989"/>
    </source>
</evidence>
<feature type="transmembrane region" description="Helical" evidence="7">
    <location>
        <begin position="154"/>
        <end position="183"/>
    </location>
</feature>
<feature type="transmembrane region" description="Helical" evidence="7">
    <location>
        <begin position="14"/>
        <end position="36"/>
    </location>
</feature>
<feature type="compositionally biased region" description="Basic and acidic residues" evidence="6">
    <location>
        <begin position="401"/>
        <end position="417"/>
    </location>
</feature>
<keyword evidence="5 7" id="KW-0472">Membrane</keyword>
<evidence type="ECO:0000256" key="7">
    <source>
        <dbReference type="SAM" id="Phobius"/>
    </source>
</evidence>